<dbReference type="PANTHER" id="PTHR43008">
    <property type="entry name" value="BENZIL REDUCTASE"/>
    <property type="match status" value="1"/>
</dbReference>
<keyword evidence="3" id="KW-0560">Oxidoreductase</keyword>
<proteinExistence type="inferred from homology"/>
<dbReference type="GO" id="GO:0016616">
    <property type="term" value="F:oxidoreductase activity, acting on the CH-OH group of donors, NAD or NADP as acceptor"/>
    <property type="evidence" value="ECO:0007669"/>
    <property type="project" value="UniProtKB-ARBA"/>
</dbReference>
<sequence length="253" mass="27531">MASEVRQRAKAQSVSALGPLGIEAALEAKANPAFQPRPKIFDEFALTDRVGLVSGGNRGIGLELAIVLCEAGARAVYCFDLPEEPSEEFVASREYVSKLGNNSRLEYISADVRNQELLWKKAEEIGDKEQRMDICIAAAGICETHTDCLEFPGKQVREVMDVNTAGVLFTAQAAGRQMARFGNGGSIILIASMSGSITNRDHAWVSYNSSKAAVLQMARSVACELGVKKIRVNSLSPGHIYTKWVLCCHSYWS</sequence>
<dbReference type="OrthoDB" id="1669814at2759"/>
<dbReference type="GO" id="GO:0050664">
    <property type="term" value="F:oxidoreductase activity, acting on NAD(P)H, oxygen as acceptor"/>
    <property type="evidence" value="ECO:0007669"/>
    <property type="project" value="TreeGrafter"/>
</dbReference>
<keyword evidence="2" id="KW-0521">NADP</keyword>
<keyword evidence="6" id="KW-1185">Reference proteome</keyword>
<accession>A0A0C2ZG35</accession>
<dbReference type="STRING" id="1036808.A0A0C2ZG35"/>
<evidence type="ECO:0000256" key="2">
    <source>
        <dbReference type="ARBA" id="ARBA00022857"/>
    </source>
</evidence>
<dbReference type="EMBL" id="KN822060">
    <property type="protein sequence ID" value="KIM60623.1"/>
    <property type="molecule type" value="Genomic_DNA"/>
</dbReference>
<name>A0A0C2ZG35_9AGAM</name>
<dbReference type="InParanoid" id="A0A0C2ZG35"/>
<dbReference type="PROSITE" id="PS00061">
    <property type="entry name" value="ADH_SHORT"/>
    <property type="match status" value="1"/>
</dbReference>
<organism evidence="5 6">
    <name type="scientific">Scleroderma citrinum Foug A</name>
    <dbReference type="NCBI Taxonomy" id="1036808"/>
    <lineage>
        <taxon>Eukaryota</taxon>
        <taxon>Fungi</taxon>
        <taxon>Dikarya</taxon>
        <taxon>Basidiomycota</taxon>
        <taxon>Agaricomycotina</taxon>
        <taxon>Agaricomycetes</taxon>
        <taxon>Agaricomycetidae</taxon>
        <taxon>Boletales</taxon>
        <taxon>Sclerodermatineae</taxon>
        <taxon>Sclerodermataceae</taxon>
        <taxon>Scleroderma</taxon>
    </lineage>
</organism>
<reference evidence="6" key="2">
    <citation type="submission" date="2015-01" db="EMBL/GenBank/DDBJ databases">
        <title>Evolutionary Origins and Diversification of the Mycorrhizal Mutualists.</title>
        <authorList>
            <consortium name="DOE Joint Genome Institute"/>
            <consortium name="Mycorrhizal Genomics Consortium"/>
            <person name="Kohler A."/>
            <person name="Kuo A."/>
            <person name="Nagy L.G."/>
            <person name="Floudas D."/>
            <person name="Copeland A."/>
            <person name="Barry K.W."/>
            <person name="Cichocki N."/>
            <person name="Veneault-Fourrey C."/>
            <person name="LaButti K."/>
            <person name="Lindquist E.A."/>
            <person name="Lipzen A."/>
            <person name="Lundell T."/>
            <person name="Morin E."/>
            <person name="Murat C."/>
            <person name="Riley R."/>
            <person name="Ohm R."/>
            <person name="Sun H."/>
            <person name="Tunlid A."/>
            <person name="Henrissat B."/>
            <person name="Grigoriev I.V."/>
            <person name="Hibbett D.S."/>
            <person name="Martin F."/>
        </authorList>
    </citation>
    <scope>NUCLEOTIDE SEQUENCE [LARGE SCALE GENOMIC DNA]</scope>
    <source>
        <strain evidence="6">Foug A</strain>
    </source>
</reference>
<dbReference type="InterPro" id="IPR036291">
    <property type="entry name" value="NAD(P)-bd_dom_sf"/>
</dbReference>
<dbReference type="HOGENOM" id="CLU_010194_1_1_1"/>
<gene>
    <name evidence="5" type="ORF">SCLCIDRAFT_1216679</name>
</gene>
<reference evidence="5 6" key="1">
    <citation type="submission" date="2014-04" db="EMBL/GenBank/DDBJ databases">
        <authorList>
            <consortium name="DOE Joint Genome Institute"/>
            <person name="Kuo A."/>
            <person name="Kohler A."/>
            <person name="Nagy L.G."/>
            <person name="Floudas D."/>
            <person name="Copeland A."/>
            <person name="Barry K.W."/>
            <person name="Cichocki N."/>
            <person name="Veneault-Fourrey C."/>
            <person name="LaButti K."/>
            <person name="Lindquist E.A."/>
            <person name="Lipzen A."/>
            <person name="Lundell T."/>
            <person name="Morin E."/>
            <person name="Murat C."/>
            <person name="Sun H."/>
            <person name="Tunlid A."/>
            <person name="Henrissat B."/>
            <person name="Grigoriev I.V."/>
            <person name="Hibbett D.S."/>
            <person name="Martin F."/>
            <person name="Nordberg H.P."/>
            <person name="Cantor M.N."/>
            <person name="Hua S.X."/>
        </authorList>
    </citation>
    <scope>NUCLEOTIDE SEQUENCE [LARGE SCALE GENOMIC DNA]</scope>
    <source>
        <strain evidence="5 6">Foug A</strain>
    </source>
</reference>
<dbReference type="SUPFAM" id="SSF51735">
    <property type="entry name" value="NAD(P)-binding Rossmann-fold domains"/>
    <property type="match status" value="1"/>
</dbReference>
<comment type="similarity">
    <text evidence="1 4">Belongs to the short-chain dehydrogenases/reductases (SDR) family.</text>
</comment>
<dbReference type="Pfam" id="PF00106">
    <property type="entry name" value="adh_short"/>
    <property type="match status" value="1"/>
</dbReference>
<dbReference type="PRINTS" id="PR00080">
    <property type="entry name" value="SDRFAMILY"/>
</dbReference>
<dbReference type="PRINTS" id="PR00081">
    <property type="entry name" value="GDHRDH"/>
</dbReference>
<dbReference type="Gene3D" id="3.40.50.720">
    <property type="entry name" value="NAD(P)-binding Rossmann-like Domain"/>
    <property type="match status" value="1"/>
</dbReference>
<evidence type="ECO:0000256" key="1">
    <source>
        <dbReference type="ARBA" id="ARBA00006484"/>
    </source>
</evidence>
<evidence type="ECO:0000256" key="3">
    <source>
        <dbReference type="ARBA" id="ARBA00023002"/>
    </source>
</evidence>
<dbReference type="InterPro" id="IPR002347">
    <property type="entry name" value="SDR_fam"/>
</dbReference>
<dbReference type="PANTHER" id="PTHR43008:SF4">
    <property type="entry name" value="CHAIN DEHYDROGENASE, PUTATIVE (AFU_ORTHOLOGUE AFUA_4G08710)-RELATED"/>
    <property type="match status" value="1"/>
</dbReference>
<dbReference type="AlphaFoldDB" id="A0A0C2ZG35"/>
<protein>
    <recommendedName>
        <fullName evidence="7">Ketoreductase (KR) domain-containing protein</fullName>
    </recommendedName>
</protein>
<dbReference type="InterPro" id="IPR020904">
    <property type="entry name" value="Sc_DH/Rdtase_CS"/>
</dbReference>
<evidence type="ECO:0000256" key="4">
    <source>
        <dbReference type="RuleBase" id="RU000363"/>
    </source>
</evidence>
<dbReference type="Proteomes" id="UP000053989">
    <property type="component" value="Unassembled WGS sequence"/>
</dbReference>
<evidence type="ECO:0008006" key="7">
    <source>
        <dbReference type="Google" id="ProtNLM"/>
    </source>
</evidence>
<evidence type="ECO:0000313" key="6">
    <source>
        <dbReference type="Proteomes" id="UP000053989"/>
    </source>
</evidence>
<evidence type="ECO:0000313" key="5">
    <source>
        <dbReference type="EMBL" id="KIM60623.1"/>
    </source>
</evidence>